<evidence type="ECO:0000313" key="3">
    <source>
        <dbReference type="EMBL" id="CAJ1936087.1"/>
    </source>
</evidence>
<feature type="chain" id="PRO_5042187887" evidence="2">
    <location>
        <begin position="20"/>
        <end position="295"/>
    </location>
</feature>
<proteinExistence type="predicted"/>
<keyword evidence="2" id="KW-0732">Signal</keyword>
<evidence type="ECO:0000256" key="2">
    <source>
        <dbReference type="SAM" id="SignalP"/>
    </source>
</evidence>
<comment type="caution">
    <text evidence="3">The sequence shown here is derived from an EMBL/GenBank/DDBJ whole genome shotgun (WGS) entry which is preliminary data.</text>
</comment>
<dbReference type="Proteomes" id="UP001295423">
    <property type="component" value="Unassembled WGS sequence"/>
</dbReference>
<sequence length="295" mass="32638">MKSIALLPSILFLADPAASLSASSGFFKLDRFTATCPTDESCIRQFDFNLMDADGNGIWANIGTWAAVYRSNNNKPSLFARDEFFSAMSEATTPNYNDNSANQSSPDQVDSSKISTPMALEKPVAVARLIPSPDFEHKWILDCMRCALKKEDLDETCDGGSEYVEALSVCVDSLLLHHLKENTKTGTVFEGSIRTKATLHSSKILEERGFTPVQKLSTDMATHISHYDDCLKNYALRTASTNLSPEARDRALQIVSLLGKLDEELERKAKENDSADGNSDEDDDYDPWANISMQI</sequence>
<feature type="signal peptide" evidence="2">
    <location>
        <begin position="1"/>
        <end position="19"/>
    </location>
</feature>
<gene>
    <name evidence="3" type="ORF">CYCCA115_LOCUS5031</name>
</gene>
<evidence type="ECO:0000256" key="1">
    <source>
        <dbReference type="SAM" id="MobiDB-lite"/>
    </source>
</evidence>
<accession>A0AAD2FG73</accession>
<feature type="region of interest" description="Disordered" evidence="1">
    <location>
        <begin position="267"/>
        <end position="295"/>
    </location>
</feature>
<protein>
    <submittedName>
        <fullName evidence="3">Uncharacterized protein</fullName>
    </submittedName>
</protein>
<dbReference type="AlphaFoldDB" id="A0AAD2FG73"/>
<name>A0AAD2FG73_9STRA</name>
<reference evidence="3" key="1">
    <citation type="submission" date="2023-08" db="EMBL/GenBank/DDBJ databases">
        <authorList>
            <person name="Audoor S."/>
            <person name="Bilcke G."/>
        </authorList>
    </citation>
    <scope>NUCLEOTIDE SEQUENCE</scope>
</reference>
<dbReference type="EMBL" id="CAKOGP040000546">
    <property type="protein sequence ID" value="CAJ1936087.1"/>
    <property type="molecule type" value="Genomic_DNA"/>
</dbReference>
<evidence type="ECO:0000313" key="4">
    <source>
        <dbReference type="Proteomes" id="UP001295423"/>
    </source>
</evidence>
<keyword evidence="4" id="KW-1185">Reference proteome</keyword>
<organism evidence="3 4">
    <name type="scientific">Cylindrotheca closterium</name>
    <dbReference type="NCBI Taxonomy" id="2856"/>
    <lineage>
        <taxon>Eukaryota</taxon>
        <taxon>Sar</taxon>
        <taxon>Stramenopiles</taxon>
        <taxon>Ochrophyta</taxon>
        <taxon>Bacillariophyta</taxon>
        <taxon>Bacillariophyceae</taxon>
        <taxon>Bacillariophycidae</taxon>
        <taxon>Bacillariales</taxon>
        <taxon>Bacillariaceae</taxon>
        <taxon>Cylindrotheca</taxon>
    </lineage>
</organism>